<dbReference type="AlphaFoldDB" id="A0A1I0DYA6"/>
<dbReference type="Proteomes" id="UP000199345">
    <property type="component" value="Unassembled WGS sequence"/>
</dbReference>
<dbReference type="EMBL" id="FOIA01000023">
    <property type="protein sequence ID" value="SET37655.1"/>
    <property type="molecule type" value="Genomic_DNA"/>
</dbReference>
<protein>
    <recommendedName>
        <fullName evidence="3">DUF3330 domain-containing protein</fullName>
    </recommendedName>
</protein>
<evidence type="ECO:0000313" key="2">
    <source>
        <dbReference type="Proteomes" id="UP000199345"/>
    </source>
</evidence>
<name>A0A1I0DYA6_9PROT</name>
<gene>
    <name evidence="1" type="ORF">SAMN05216326_12354</name>
</gene>
<dbReference type="Pfam" id="PF11809">
    <property type="entry name" value="DUF3330"/>
    <property type="match status" value="1"/>
</dbReference>
<evidence type="ECO:0008006" key="3">
    <source>
        <dbReference type="Google" id="ProtNLM"/>
    </source>
</evidence>
<evidence type="ECO:0000313" key="1">
    <source>
        <dbReference type="EMBL" id="SET37655.1"/>
    </source>
</evidence>
<keyword evidence="2" id="KW-1185">Reference proteome</keyword>
<reference evidence="2" key="1">
    <citation type="submission" date="2016-10" db="EMBL/GenBank/DDBJ databases">
        <authorList>
            <person name="Varghese N."/>
            <person name="Submissions S."/>
        </authorList>
    </citation>
    <scope>NUCLEOTIDE SEQUENCE [LARGE SCALE GENOMIC DNA]</scope>
    <source>
        <strain evidence="2">Nm71</strain>
    </source>
</reference>
<dbReference type="RefSeq" id="WP_090659665.1">
    <property type="nucleotide sequence ID" value="NZ_FOIA01000023.1"/>
</dbReference>
<organism evidence="1 2">
    <name type="scientific">Nitrosomonas marina</name>
    <dbReference type="NCBI Taxonomy" id="917"/>
    <lineage>
        <taxon>Bacteria</taxon>
        <taxon>Pseudomonadati</taxon>
        <taxon>Pseudomonadota</taxon>
        <taxon>Betaproteobacteria</taxon>
        <taxon>Nitrosomonadales</taxon>
        <taxon>Nitrosomonadaceae</taxon>
        <taxon>Nitrosomonas</taxon>
    </lineage>
</organism>
<proteinExistence type="predicted"/>
<sequence length="54" mass="6196">MNEELKPIDPEMVACEVCLKEIPLSEAKSGEASDYVLHYCSLECYAKWKEQSKE</sequence>
<accession>A0A1I0DYA6</accession>
<dbReference type="InterPro" id="IPR021767">
    <property type="entry name" value="TnpM"/>
</dbReference>
<dbReference type="OrthoDB" id="9813903at2"/>